<proteinExistence type="predicted"/>
<dbReference type="AlphaFoldDB" id="A0A1Y6BSI7"/>
<reference evidence="1 2" key="1">
    <citation type="submission" date="2017-04" db="EMBL/GenBank/DDBJ databases">
        <authorList>
            <person name="Afonso C.L."/>
            <person name="Miller P.J."/>
            <person name="Scott M.A."/>
            <person name="Spackman E."/>
            <person name="Goraichik I."/>
            <person name="Dimitrov K.M."/>
            <person name="Suarez D.L."/>
            <person name="Swayne D.E."/>
        </authorList>
    </citation>
    <scope>NUCLEOTIDE SEQUENCE [LARGE SCALE GENOMIC DNA]</scope>
    <source>
        <strain evidence="1 2">USBA 355</strain>
    </source>
</reference>
<protein>
    <recommendedName>
        <fullName evidence="3">DUF2946 domain-containing protein</fullName>
    </recommendedName>
</protein>
<sequence length="140" mass="14601">MIRGRRPFPTSRRPRRRRVRDSLATAVLALALLLRALVPAAEALPGPDGEPLVICSALGGGLPAGPEEEPTRTRPRPPWDCLACQGLAFGQAVLPQLTLLPLASGLARSPAFPPPPAEVAFGQAVTSVQARAPPAPLSPS</sequence>
<evidence type="ECO:0008006" key="3">
    <source>
        <dbReference type="Google" id="ProtNLM"/>
    </source>
</evidence>
<gene>
    <name evidence="1" type="ORF">SAMN05428998_1069</name>
</gene>
<evidence type="ECO:0000313" key="1">
    <source>
        <dbReference type="EMBL" id="SMF15897.1"/>
    </source>
</evidence>
<dbReference type="EMBL" id="FWZX01000006">
    <property type="protein sequence ID" value="SMF15897.1"/>
    <property type="molecule type" value="Genomic_DNA"/>
</dbReference>
<organism evidence="1 2">
    <name type="scientific">Tistlia consotensis USBA 355</name>
    <dbReference type="NCBI Taxonomy" id="560819"/>
    <lineage>
        <taxon>Bacteria</taxon>
        <taxon>Pseudomonadati</taxon>
        <taxon>Pseudomonadota</taxon>
        <taxon>Alphaproteobacteria</taxon>
        <taxon>Rhodospirillales</taxon>
        <taxon>Rhodovibrionaceae</taxon>
        <taxon>Tistlia</taxon>
    </lineage>
</organism>
<dbReference type="Proteomes" id="UP000192917">
    <property type="component" value="Unassembled WGS sequence"/>
</dbReference>
<keyword evidence="2" id="KW-1185">Reference proteome</keyword>
<name>A0A1Y6BSI7_9PROT</name>
<accession>A0A1Y6BSI7</accession>
<evidence type="ECO:0000313" key="2">
    <source>
        <dbReference type="Proteomes" id="UP000192917"/>
    </source>
</evidence>
<dbReference type="STRING" id="560819.SAMN05428998_1069"/>